<dbReference type="RefSeq" id="WP_169403043.1">
    <property type="nucleotide sequence ID" value="NZ_JAADJU010000005.1"/>
</dbReference>
<gene>
    <name evidence="1" type="ORF">GW590_10650</name>
</gene>
<accession>A0A848MHZ8</accession>
<dbReference type="Proteomes" id="UP000585363">
    <property type="component" value="Unassembled WGS sequence"/>
</dbReference>
<keyword evidence="2" id="KW-1185">Reference proteome</keyword>
<name>A0A848MHZ8_9GAMM</name>
<sequence>MNRFFAIGCFTAITLASASAEEKISSGRIEFQGQIVESSCWQDAAVNAITLTCLRQGKESKIVQSFTPNHTQILPFYLGSTTTLAVDGHPHLRMVTVTYR</sequence>
<evidence type="ECO:0008006" key="3">
    <source>
        <dbReference type="Google" id="ProtNLM"/>
    </source>
</evidence>
<comment type="caution">
    <text evidence="1">The sequence shown here is derived from an EMBL/GenBank/DDBJ whole genome shotgun (WGS) entry which is preliminary data.</text>
</comment>
<dbReference type="AlphaFoldDB" id="A0A848MHZ8"/>
<proteinExistence type="predicted"/>
<reference evidence="1 2" key="2">
    <citation type="submission" date="2020-06" db="EMBL/GenBank/DDBJ databases">
        <title>Polyphasic characterization of a Rahnella strain isolated from tree sap.</title>
        <authorList>
            <person name="Kim I.S."/>
        </authorList>
    </citation>
    <scope>NUCLEOTIDE SEQUENCE [LARGE SCALE GENOMIC DNA]</scope>
    <source>
        <strain evidence="1 2">SAP-1</strain>
    </source>
</reference>
<evidence type="ECO:0000313" key="1">
    <source>
        <dbReference type="EMBL" id="NMP27325.1"/>
    </source>
</evidence>
<dbReference type="EMBL" id="JAADJU010000005">
    <property type="protein sequence ID" value="NMP27325.1"/>
    <property type="molecule type" value="Genomic_DNA"/>
</dbReference>
<protein>
    <recommendedName>
        <fullName evidence="3">Type 1 fimbrial protein</fullName>
    </recommendedName>
</protein>
<evidence type="ECO:0000313" key="2">
    <source>
        <dbReference type="Proteomes" id="UP000585363"/>
    </source>
</evidence>
<reference evidence="1 2" key="1">
    <citation type="submission" date="2020-01" db="EMBL/GenBank/DDBJ databases">
        <authorList>
            <person name="Lee S.D."/>
        </authorList>
    </citation>
    <scope>NUCLEOTIDE SEQUENCE [LARGE SCALE GENOMIC DNA]</scope>
    <source>
        <strain evidence="1 2">SAP-1</strain>
    </source>
</reference>
<organism evidence="1 2">
    <name type="scientific">Rouxiella aceris</name>
    <dbReference type="NCBI Taxonomy" id="2703884"/>
    <lineage>
        <taxon>Bacteria</taxon>
        <taxon>Pseudomonadati</taxon>
        <taxon>Pseudomonadota</taxon>
        <taxon>Gammaproteobacteria</taxon>
        <taxon>Enterobacterales</taxon>
        <taxon>Yersiniaceae</taxon>
        <taxon>Rouxiella</taxon>
    </lineage>
</organism>